<dbReference type="PANTHER" id="PTHR21661">
    <property type="entry name" value="EPOXIDE HYDROLASE 1-RELATED"/>
    <property type="match status" value="1"/>
</dbReference>
<accession>A0ABW3CEP2</accession>
<feature type="non-terminal residue" evidence="5">
    <location>
        <position position="109"/>
    </location>
</feature>
<dbReference type="Pfam" id="PF06441">
    <property type="entry name" value="EHN"/>
    <property type="match status" value="1"/>
</dbReference>
<gene>
    <name evidence="5" type="ORF">ACFQ07_08290</name>
</gene>
<evidence type="ECO:0000256" key="1">
    <source>
        <dbReference type="ARBA" id="ARBA00010088"/>
    </source>
</evidence>
<dbReference type="InterPro" id="IPR029058">
    <property type="entry name" value="AB_hydrolase_fold"/>
</dbReference>
<evidence type="ECO:0000313" key="6">
    <source>
        <dbReference type="Proteomes" id="UP001597083"/>
    </source>
</evidence>
<evidence type="ECO:0000313" key="5">
    <source>
        <dbReference type="EMBL" id="MFD0852217.1"/>
    </source>
</evidence>
<dbReference type="EMBL" id="JBHTIR010001161">
    <property type="protein sequence ID" value="MFD0852217.1"/>
    <property type="molecule type" value="Genomic_DNA"/>
</dbReference>
<keyword evidence="3 5" id="KW-0378">Hydrolase</keyword>
<sequence>MPRTQPVINIPDAELDELRTRLTRTRWPAPWPVGEWEGGADPDELFRLLEHWSTDYDWRTHEAAINALPSHFAEIDGTPVHYLRFDGERPDALPIVLTNGWPSSFLELT</sequence>
<evidence type="ECO:0000259" key="4">
    <source>
        <dbReference type="Pfam" id="PF06441"/>
    </source>
</evidence>
<comment type="similarity">
    <text evidence="1">Belongs to the peptidase S33 family.</text>
</comment>
<name>A0ABW3CEP2_9ACTN</name>
<comment type="caution">
    <text evidence="5">The sequence shown here is derived from an EMBL/GenBank/DDBJ whole genome shotgun (WGS) entry which is preliminary data.</text>
</comment>
<protein>
    <submittedName>
        <fullName evidence="5">Epoxide hydrolase N-terminal domain-containing protein</fullName>
    </submittedName>
</protein>
<organism evidence="5 6">
    <name type="scientific">Actinomadura adrarensis</name>
    <dbReference type="NCBI Taxonomy" id="1819600"/>
    <lineage>
        <taxon>Bacteria</taxon>
        <taxon>Bacillati</taxon>
        <taxon>Actinomycetota</taxon>
        <taxon>Actinomycetes</taxon>
        <taxon>Streptosporangiales</taxon>
        <taxon>Thermomonosporaceae</taxon>
        <taxon>Actinomadura</taxon>
    </lineage>
</organism>
<dbReference type="Proteomes" id="UP001597083">
    <property type="component" value="Unassembled WGS sequence"/>
</dbReference>
<evidence type="ECO:0000256" key="2">
    <source>
        <dbReference type="ARBA" id="ARBA00022797"/>
    </source>
</evidence>
<dbReference type="Gene3D" id="3.40.50.1820">
    <property type="entry name" value="alpha/beta hydrolase"/>
    <property type="match status" value="1"/>
</dbReference>
<keyword evidence="2" id="KW-0058">Aromatic hydrocarbons catabolism</keyword>
<evidence type="ECO:0000256" key="3">
    <source>
        <dbReference type="ARBA" id="ARBA00022801"/>
    </source>
</evidence>
<reference evidence="6" key="1">
    <citation type="journal article" date="2019" name="Int. J. Syst. Evol. Microbiol.">
        <title>The Global Catalogue of Microorganisms (GCM) 10K type strain sequencing project: providing services to taxonomists for standard genome sequencing and annotation.</title>
        <authorList>
            <consortium name="The Broad Institute Genomics Platform"/>
            <consortium name="The Broad Institute Genome Sequencing Center for Infectious Disease"/>
            <person name="Wu L."/>
            <person name="Ma J."/>
        </authorList>
    </citation>
    <scope>NUCLEOTIDE SEQUENCE [LARGE SCALE GENOMIC DNA]</scope>
    <source>
        <strain evidence="6">JCM 31696</strain>
    </source>
</reference>
<feature type="domain" description="Epoxide hydrolase N-terminal" evidence="4">
    <location>
        <begin position="7"/>
        <end position="107"/>
    </location>
</feature>
<proteinExistence type="inferred from homology"/>
<keyword evidence="6" id="KW-1185">Reference proteome</keyword>
<dbReference type="InterPro" id="IPR010497">
    <property type="entry name" value="Epoxide_hydro_N"/>
</dbReference>
<dbReference type="SUPFAM" id="SSF53474">
    <property type="entry name" value="alpha/beta-Hydrolases"/>
    <property type="match status" value="1"/>
</dbReference>
<dbReference type="PANTHER" id="PTHR21661:SF35">
    <property type="entry name" value="EPOXIDE HYDROLASE"/>
    <property type="match status" value="1"/>
</dbReference>
<dbReference type="GO" id="GO:0016787">
    <property type="term" value="F:hydrolase activity"/>
    <property type="evidence" value="ECO:0007669"/>
    <property type="project" value="UniProtKB-KW"/>
</dbReference>